<organism evidence="6 7">
    <name type="scientific">Leptospira gomenensis</name>
    <dbReference type="NCBI Taxonomy" id="2484974"/>
    <lineage>
        <taxon>Bacteria</taxon>
        <taxon>Pseudomonadati</taxon>
        <taxon>Spirochaetota</taxon>
        <taxon>Spirochaetia</taxon>
        <taxon>Leptospirales</taxon>
        <taxon>Leptospiraceae</taxon>
        <taxon>Leptospira</taxon>
    </lineage>
</organism>
<keyword evidence="2 4" id="KW-0808">Transferase</keyword>
<dbReference type="Gene3D" id="3.40.50.150">
    <property type="entry name" value="Vaccinia Virus protein VP39"/>
    <property type="match status" value="2"/>
</dbReference>
<dbReference type="InterPro" id="IPR012340">
    <property type="entry name" value="NA-bd_OB-fold"/>
</dbReference>
<dbReference type="PANTHER" id="PTHR11061:SF30">
    <property type="entry name" value="TRNA (URACIL(54)-C(5))-METHYLTRANSFERASE"/>
    <property type="match status" value="1"/>
</dbReference>
<dbReference type="SUPFAM" id="SSF53335">
    <property type="entry name" value="S-adenosyl-L-methionine-dependent methyltransferases"/>
    <property type="match status" value="1"/>
</dbReference>
<feature type="binding site" evidence="4">
    <location>
        <position position="350"/>
    </location>
    <ligand>
        <name>S-adenosyl-L-methionine</name>
        <dbReference type="ChEBI" id="CHEBI:59789"/>
    </ligand>
</feature>
<dbReference type="InterPro" id="IPR030390">
    <property type="entry name" value="MeTrfase_TrmA_AS"/>
</dbReference>
<dbReference type="InterPro" id="IPR010280">
    <property type="entry name" value="U5_MeTrfase_fam"/>
</dbReference>
<evidence type="ECO:0000256" key="2">
    <source>
        <dbReference type="ARBA" id="ARBA00022679"/>
    </source>
</evidence>
<gene>
    <name evidence="6" type="ORF">EHQ17_18530</name>
</gene>
<dbReference type="Proteomes" id="UP000298277">
    <property type="component" value="Unassembled WGS sequence"/>
</dbReference>
<keyword evidence="7" id="KW-1185">Reference proteome</keyword>
<evidence type="ECO:0000256" key="5">
    <source>
        <dbReference type="PROSITE-ProRule" id="PRU10015"/>
    </source>
</evidence>
<dbReference type="RefSeq" id="WP_135593609.1">
    <property type="nucleotide sequence ID" value="NZ_RQEZ01000046.1"/>
</dbReference>
<comment type="similarity">
    <text evidence="4">Belongs to the class I-like SAM-binding methyltransferase superfamily. RNA M5U methyltransferase family.</text>
</comment>
<name>A0A5F1YQV2_9LEPT</name>
<reference evidence="6" key="1">
    <citation type="journal article" date="2019" name="PLoS Negl. Trop. Dis.">
        <title>Revisiting the worldwide diversity of Leptospira species in the environment.</title>
        <authorList>
            <person name="Vincent A.T."/>
            <person name="Schiettekatte O."/>
            <person name="Bourhy P."/>
            <person name="Veyrier F.J."/>
            <person name="Picardeau M."/>
        </authorList>
    </citation>
    <scope>NUCLEOTIDE SEQUENCE [LARGE SCALE GENOMIC DNA]</scope>
    <source>
        <strain evidence="6">201800299</strain>
    </source>
</reference>
<dbReference type="EMBL" id="RQFA01000080">
    <property type="protein sequence ID" value="TGK28078.1"/>
    <property type="molecule type" value="Genomic_DNA"/>
</dbReference>
<protein>
    <submittedName>
        <fullName evidence="6">Class I SAM-dependent RNA methyltransferase</fullName>
    </submittedName>
</protein>
<dbReference type="CDD" id="cd02440">
    <property type="entry name" value="AdoMet_MTases"/>
    <property type="match status" value="1"/>
</dbReference>
<comment type="caution">
    <text evidence="6">The sequence shown here is derived from an EMBL/GenBank/DDBJ whole genome shotgun (WGS) entry which is preliminary data.</text>
</comment>
<dbReference type="Gene3D" id="2.40.50.140">
    <property type="entry name" value="Nucleic acid-binding proteins"/>
    <property type="match status" value="1"/>
</dbReference>
<dbReference type="PANTHER" id="PTHR11061">
    <property type="entry name" value="RNA M5U METHYLTRANSFERASE"/>
    <property type="match status" value="1"/>
</dbReference>
<evidence type="ECO:0000256" key="3">
    <source>
        <dbReference type="ARBA" id="ARBA00022691"/>
    </source>
</evidence>
<keyword evidence="3 4" id="KW-0949">S-adenosyl-L-methionine</keyword>
<keyword evidence="1 4" id="KW-0489">Methyltransferase</keyword>
<dbReference type="AlphaFoldDB" id="A0A5F1YQV2"/>
<feature type="active site" description="Nucleophile" evidence="4">
    <location>
        <position position="377"/>
    </location>
</feature>
<dbReference type="PROSITE" id="PS51687">
    <property type="entry name" value="SAM_MT_RNA_M5U"/>
    <property type="match status" value="1"/>
</dbReference>
<feature type="binding site" evidence="4">
    <location>
        <position position="300"/>
    </location>
    <ligand>
        <name>S-adenosyl-L-methionine</name>
        <dbReference type="ChEBI" id="CHEBI:59789"/>
    </ligand>
</feature>
<dbReference type="GO" id="GO:0070041">
    <property type="term" value="F:rRNA (uridine-C5-)-methyltransferase activity"/>
    <property type="evidence" value="ECO:0007669"/>
    <property type="project" value="TreeGrafter"/>
</dbReference>
<dbReference type="GO" id="GO:0070475">
    <property type="term" value="P:rRNA base methylation"/>
    <property type="evidence" value="ECO:0007669"/>
    <property type="project" value="TreeGrafter"/>
</dbReference>
<dbReference type="OrthoDB" id="9804590at2"/>
<feature type="binding site" evidence="4">
    <location>
        <position position="251"/>
    </location>
    <ligand>
        <name>S-adenosyl-L-methionine</name>
        <dbReference type="ChEBI" id="CHEBI:59789"/>
    </ligand>
</feature>
<dbReference type="Pfam" id="PF05958">
    <property type="entry name" value="tRNA_U5-meth_tr"/>
    <property type="match status" value="1"/>
</dbReference>
<dbReference type="PROSITE" id="PS01230">
    <property type="entry name" value="TRMA_1"/>
    <property type="match status" value="1"/>
</dbReference>
<sequence length="427" mass="48346">MNRRSAGHKNRFRKRKTEFSSEKISLSPRAWVNLGYSIANTEESTFFLKNAIPGEEVEAIVSKKKGTLYWGIASEFLQTSPKRITSDCAAYPRCGGCSYRHIDYETELEVKRFLLQETLERSFSKKGISIPPIEILCADPIGYRNTAQIRLGFSGSKRIAGFYEEFSHSIVALPPNGCLNLPKEMNDTILKRSSREKNRSSSVSKSETLSYRMEGKRVVQYRNESVKFKETIRVPDPVEIEWEIPAGGFSQVNRFLIPLWLEKIYDLVSHSQNRILEFYCGSGLISIALASKCEVWSGYELSPESVEQAGKNARLNRSSVSTFHRFSVLDLETESVSDSEDLNSRFWILNPPRSGLSGKVLDTIAKNLPDSFLYSSCNHTTLARDLAFLLETGYELSDLVLVDFFPRTKHFEVIAKAVKPDYTSSSV</sequence>
<feature type="active site" evidence="5">
    <location>
        <position position="377"/>
    </location>
</feature>
<accession>A0A5F1YQV2</accession>
<proteinExistence type="inferred from homology"/>
<evidence type="ECO:0000313" key="7">
    <source>
        <dbReference type="Proteomes" id="UP000298277"/>
    </source>
</evidence>
<evidence type="ECO:0000256" key="1">
    <source>
        <dbReference type="ARBA" id="ARBA00022603"/>
    </source>
</evidence>
<evidence type="ECO:0000256" key="4">
    <source>
        <dbReference type="PROSITE-ProRule" id="PRU01024"/>
    </source>
</evidence>
<dbReference type="InterPro" id="IPR029063">
    <property type="entry name" value="SAM-dependent_MTases_sf"/>
</dbReference>
<evidence type="ECO:0000313" key="6">
    <source>
        <dbReference type="EMBL" id="TGK28078.1"/>
    </source>
</evidence>
<feature type="binding site" evidence="4">
    <location>
        <position position="279"/>
    </location>
    <ligand>
        <name>S-adenosyl-L-methionine</name>
        <dbReference type="ChEBI" id="CHEBI:59789"/>
    </ligand>
</feature>
<dbReference type="Gene3D" id="2.40.50.1070">
    <property type="match status" value="1"/>
</dbReference>